<feature type="region of interest" description="Disordered" evidence="1">
    <location>
        <begin position="1"/>
        <end position="61"/>
    </location>
</feature>
<gene>
    <name evidence="2" type="ORF">E2I00_014208</name>
</gene>
<organism evidence="2 3">
    <name type="scientific">Balaenoptera physalus</name>
    <name type="common">Fin whale</name>
    <name type="synonym">Balaena physalus</name>
    <dbReference type="NCBI Taxonomy" id="9770"/>
    <lineage>
        <taxon>Eukaryota</taxon>
        <taxon>Metazoa</taxon>
        <taxon>Chordata</taxon>
        <taxon>Craniata</taxon>
        <taxon>Vertebrata</taxon>
        <taxon>Euteleostomi</taxon>
        <taxon>Mammalia</taxon>
        <taxon>Eutheria</taxon>
        <taxon>Laurasiatheria</taxon>
        <taxon>Artiodactyla</taxon>
        <taxon>Whippomorpha</taxon>
        <taxon>Cetacea</taxon>
        <taxon>Mysticeti</taxon>
        <taxon>Balaenopteridae</taxon>
        <taxon>Balaenoptera</taxon>
    </lineage>
</organism>
<accession>A0A643BV79</accession>
<feature type="compositionally biased region" description="Polar residues" evidence="1">
    <location>
        <begin position="1"/>
        <end position="10"/>
    </location>
</feature>
<sequence length="87" mass="9949">MKTARGNQKKTWIAPTSLPNSCSHRKQHTRHKSEGGKRKADPDLEDKGEESKEEERKVRKATRLSLPKVWNRSGLLELQTPVENLCS</sequence>
<name>A0A643BV79_BALPH</name>
<protein>
    <submittedName>
        <fullName evidence="2">Uncharacterized protein</fullName>
    </submittedName>
</protein>
<reference evidence="2 3" key="1">
    <citation type="journal article" date="2019" name="PLoS ONE">
        <title>Genomic analyses reveal an absence of contemporary introgressive admixture between fin whales and blue whales, despite known hybrids.</title>
        <authorList>
            <person name="Westbury M.V."/>
            <person name="Petersen B."/>
            <person name="Lorenzen E.D."/>
        </authorList>
    </citation>
    <scope>NUCLEOTIDE SEQUENCE [LARGE SCALE GENOMIC DNA]</scope>
    <source>
        <strain evidence="2">FinWhale-01</strain>
    </source>
</reference>
<evidence type="ECO:0000313" key="3">
    <source>
        <dbReference type="Proteomes" id="UP000437017"/>
    </source>
</evidence>
<evidence type="ECO:0000256" key="1">
    <source>
        <dbReference type="SAM" id="MobiDB-lite"/>
    </source>
</evidence>
<proteinExistence type="predicted"/>
<keyword evidence="3" id="KW-1185">Reference proteome</keyword>
<dbReference type="AlphaFoldDB" id="A0A643BV79"/>
<feature type="compositionally biased region" description="Basic and acidic residues" evidence="1">
    <location>
        <begin position="32"/>
        <end position="42"/>
    </location>
</feature>
<dbReference type="Proteomes" id="UP000437017">
    <property type="component" value="Unassembled WGS sequence"/>
</dbReference>
<evidence type="ECO:0000313" key="2">
    <source>
        <dbReference type="EMBL" id="KAB0391867.1"/>
    </source>
</evidence>
<dbReference type="EMBL" id="SGJD01004159">
    <property type="protein sequence ID" value="KAB0391867.1"/>
    <property type="molecule type" value="Genomic_DNA"/>
</dbReference>
<comment type="caution">
    <text evidence="2">The sequence shown here is derived from an EMBL/GenBank/DDBJ whole genome shotgun (WGS) entry which is preliminary data.</text>
</comment>